<gene>
    <name evidence="1" type="ORF">LOK49_LG04G02875</name>
</gene>
<keyword evidence="2" id="KW-1185">Reference proteome</keyword>
<sequence length="117" mass="12220">MLIWDNNVIQGNADVAAKILSFSQKGPPGIYVLSANGTVSNVTICQPGSSGSVLTYEVSQPATVPPSSTVESELFANTAGVDFTSHVITVYTGEDVAAKILSFSQKGPPEINCCKQI</sequence>
<name>A0ACC0HVE1_9ERIC</name>
<evidence type="ECO:0000313" key="1">
    <source>
        <dbReference type="EMBL" id="KAI8016898.1"/>
    </source>
</evidence>
<comment type="caution">
    <text evidence="1">The sequence shown here is derived from an EMBL/GenBank/DDBJ whole genome shotgun (WGS) entry which is preliminary data.</text>
</comment>
<accession>A0ACC0HVE1</accession>
<dbReference type="Proteomes" id="UP001060215">
    <property type="component" value="Chromosome 2"/>
</dbReference>
<evidence type="ECO:0000313" key="2">
    <source>
        <dbReference type="Proteomes" id="UP001060215"/>
    </source>
</evidence>
<proteinExistence type="predicted"/>
<protein>
    <submittedName>
        <fullName evidence="1">AT-hook motif nuclear-localized protein 1</fullName>
    </submittedName>
</protein>
<dbReference type="EMBL" id="CM045759">
    <property type="protein sequence ID" value="KAI8016898.1"/>
    <property type="molecule type" value="Genomic_DNA"/>
</dbReference>
<reference evidence="1 2" key="1">
    <citation type="journal article" date="2022" name="Plant J.">
        <title>Chromosome-level genome of Camellia lanceoleosa provides a valuable resource for understanding genome evolution and self-incompatibility.</title>
        <authorList>
            <person name="Gong W."/>
            <person name="Xiao S."/>
            <person name="Wang L."/>
            <person name="Liao Z."/>
            <person name="Chang Y."/>
            <person name="Mo W."/>
            <person name="Hu G."/>
            <person name="Li W."/>
            <person name="Zhao G."/>
            <person name="Zhu H."/>
            <person name="Hu X."/>
            <person name="Ji K."/>
            <person name="Xiang X."/>
            <person name="Song Q."/>
            <person name="Yuan D."/>
            <person name="Jin S."/>
            <person name="Zhang L."/>
        </authorList>
    </citation>
    <scope>NUCLEOTIDE SEQUENCE [LARGE SCALE GENOMIC DNA]</scope>
    <source>
        <strain evidence="1">SQ_2022a</strain>
    </source>
</reference>
<organism evidence="1 2">
    <name type="scientific">Camellia lanceoleosa</name>
    <dbReference type="NCBI Taxonomy" id="1840588"/>
    <lineage>
        <taxon>Eukaryota</taxon>
        <taxon>Viridiplantae</taxon>
        <taxon>Streptophyta</taxon>
        <taxon>Embryophyta</taxon>
        <taxon>Tracheophyta</taxon>
        <taxon>Spermatophyta</taxon>
        <taxon>Magnoliopsida</taxon>
        <taxon>eudicotyledons</taxon>
        <taxon>Gunneridae</taxon>
        <taxon>Pentapetalae</taxon>
        <taxon>asterids</taxon>
        <taxon>Ericales</taxon>
        <taxon>Theaceae</taxon>
        <taxon>Camellia</taxon>
    </lineage>
</organism>